<feature type="compositionally biased region" description="Low complexity" evidence="7">
    <location>
        <begin position="272"/>
        <end position="296"/>
    </location>
</feature>
<keyword evidence="4 6" id="KW-0175">Coiled coil</keyword>
<evidence type="ECO:0000256" key="3">
    <source>
        <dbReference type="ARBA" id="ARBA00022490"/>
    </source>
</evidence>
<evidence type="ECO:0000256" key="7">
    <source>
        <dbReference type="SAM" id="MobiDB-lite"/>
    </source>
</evidence>
<feature type="region of interest" description="Disordered" evidence="7">
    <location>
        <begin position="615"/>
        <end position="689"/>
    </location>
</feature>
<feature type="compositionally biased region" description="Polar residues" evidence="7">
    <location>
        <begin position="248"/>
        <end position="263"/>
    </location>
</feature>
<dbReference type="Pfam" id="PF01465">
    <property type="entry name" value="GRIP"/>
    <property type="match status" value="1"/>
</dbReference>
<organism evidence="9 10">
    <name type="scientific">Endocarpon pusillum</name>
    <dbReference type="NCBI Taxonomy" id="364733"/>
    <lineage>
        <taxon>Eukaryota</taxon>
        <taxon>Fungi</taxon>
        <taxon>Dikarya</taxon>
        <taxon>Ascomycota</taxon>
        <taxon>Pezizomycotina</taxon>
        <taxon>Eurotiomycetes</taxon>
        <taxon>Chaetothyriomycetidae</taxon>
        <taxon>Verrucariales</taxon>
        <taxon>Verrucariaceae</taxon>
        <taxon>Endocarpon</taxon>
    </lineage>
</organism>
<dbReference type="PANTHER" id="PTHR23157:SF25">
    <property type="entry name" value="GRIP AND COILED-COIL DOMAIN-CONTAINING PROTEIN 1"/>
    <property type="match status" value="1"/>
</dbReference>
<comment type="subcellular location">
    <subcellularLocation>
        <location evidence="2">Cytoplasm</location>
    </subcellularLocation>
    <subcellularLocation>
        <location evidence="1">Endomembrane system</location>
        <topology evidence="1">Peripheral membrane protein</topology>
    </subcellularLocation>
</comment>
<dbReference type="Gene3D" id="1.10.287.1490">
    <property type="match status" value="1"/>
</dbReference>
<dbReference type="InterPro" id="IPR051952">
    <property type="entry name" value="Golgi-autophagy_related"/>
</dbReference>
<evidence type="ECO:0000256" key="6">
    <source>
        <dbReference type="SAM" id="Coils"/>
    </source>
</evidence>
<feature type="coiled-coil region" evidence="6">
    <location>
        <begin position="498"/>
        <end position="542"/>
    </location>
</feature>
<dbReference type="Proteomes" id="UP000606974">
    <property type="component" value="Unassembled WGS sequence"/>
</dbReference>
<feature type="region of interest" description="Disordered" evidence="7">
    <location>
        <begin position="1173"/>
        <end position="1244"/>
    </location>
</feature>
<evidence type="ECO:0000313" key="10">
    <source>
        <dbReference type="Proteomes" id="UP000606974"/>
    </source>
</evidence>
<dbReference type="Gene3D" id="1.20.5.340">
    <property type="match status" value="1"/>
</dbReference>
<feature type="domain" description="GRIP" evidence="8">
    <location>
        <begin position="1242"/>
        <end position="1292"/>
    </location>
</feature>
<evidence type="ECO:0000259" key="8">
    <source>
        <dbReference type="PROSITE" id="PS50913"/>
    </source>
</evidence>
<comment type="caution">
    <text evidence="9">The sequence shown here is derived from an EMBL/GenBank/DDBJ whole genome shotgun (WGS) entry which is preliminary data.</text>
</comment>
<feature type="compositionally biased region" description="Basic and acidic residues" evidence="7">
    <location>
        <begin position="217"/>
        <end position="226"/>
    </location>
</feature>
<evidence type="ECO:0000313" key="9">
    <source>
        <dbReference type="EMBL" id="KAF7510539.1"/>
    </source>
</evidence>
<accession>A0A8H7ALU4</accession>
<dbReference type="PROSITE" id="PS50913">
    <property type="entry name" value="GRIP"/>
    <property type="match status" value="1"/>
</dbReference>
<feature type="region of interest" description="Disordered" evidence="7">
    <location>
        <begin position="1"/>
        <end position="131"/>
    </location>
</feature>
<feature type="compositionally biased region" description="Basic and acidic residues" evidence="7">
    <location>
        <begin position="7"/>
        <end position="19"/>
    </location>
</feature>
<dbReference type="OrthoDB" id="1926336at2759"/>
<evidence type="ECO:0000256" key="4">
    <source>
        <dbReference type="ARBA" id="ARBA00023054"/>
    </source>
</evidence>
<dbReference type="InterPro" id="IPR000237">
    <property type="entry name" value="GRIP_dom"/>
</dbReference>
<name>A0A8H7ALU4_9EURO</name>
<feature type="compositionally biased region" description="Polar residues" evidence="7">
    <location>
        <begin position="25"/>
        <end position="47"/>
    </location>
</feature>
<feature type="compositionally biased region" description="Basic residues" evidence="7">
    <location>
        <begin position="635"/>
        <end position="646"/>
    </location>
</feature>
<reference evidence="9" key="1">
    <citation type="submission" date="2020-02" db="EMBL/GenBank/DDBJ databases">
        <authorList>
            <person name="Palmer J.M."/>
        </authorList>
    </citation>
    <scope>NUCLEOTIDE SEQUENCE</scope>
    <source>
        <strain evidence="9">EPUS1.4</strain>
        <tissue evidence="9">Thallus</tissue>
    </source>
</reference>
<keyword evidence="10" id="KW-1185">Reference proteome</keyword>
<feature type="coiled-coil region" evidence="6">
    <location>
        <begin position="320"/>
        <end position="396"/>
    </location>
</feature>
<evidence type="ECO:0000256" key="5">
    <source>
        <dbReference type="ARBA" id="ARBA00023136"/>
    </source>
</evidence>
<dbReference type="SUPFAM" id="SSF90257">
    <property type="entry name" value="Myosin rod fragments"/>
    <property type="match status" value="1"/>
</dbReference>
<dbReference type="PANTHER" id="PTHR23157">
    <property type="entry name" value="GRIP AND COILED-COIL DOMAIN-CONTAINING PROTEIN 1"/>
    <property type="match status" value="1"/>
</dbReference>
<feature type="compositionally biased region" description="Polar residues" evidence="7">
    <location>
        <begin position="678"/>
        <end position="689"/>
    </location>
</feature>
<feature type="coiled-coil region" evidence="6">
    <location>
        <begin position="133"/>
        <end position="160"/>
    </location>
</feature>
<protein>
    <recommendedName>
        <fullName evidence="8">GRIP domain-containing protein</fullName>
    </recommendedName>
</protein>
<dbReference type="GO" id="GO:0005794">
    <property type="term" value="C:Golgi apparatus"/>
    <property type="evidence" value="ECO:0007669"/>
    <property type="project" value="TreeGrafter"/>
</dbReference>
<proteinExistence type="predicted"/>
<evidence type="ECO:0000256" key="2">
    <source>
        <dbReference type="ARBA" id="ARBA00004496"/>
    </source>
</evidence>
<sequence length="1296" mass="145362">MFQRLKGAIDSRIAEEQARQRAAVTSASPSRSGSTAGRRSVSRNLSPSKRPKPSERAELSTGKGPDPSEFDSDCVVGDDSARNGVSKGEVSGKDVEERKAEEPFVNTPEIRMDPKNGEAVMPTEHGGEMSTEVRVKLRKLERIESKYQELLKAYRIAHARVQTIEPFEASLRENTPLTSINDPGALLEYLNQITLKSDMALDELKRVTAERDEYRKKLGESEREAQALKGEASSLKQQEEQSEPATEPSVSGRQSYDLSNASEPTGAVDSEPSTTLKSPTPSTPSRLPSFSLFSPKNKAVKSPQEQKDRGEEFFSYDSELPRLQAELQERQAEITDLKKQISTLQGDLSVTRESTEGMVQSLEAATQELHSLRDINEKHQMARHDLQAKIERLGQDISSRVPPSAAIEQQGSSVETQLADMKVILEEKDTTLSSMKKAEEERITQVTALEGDVLELRERATQKDAAVKDLEDSLAIAHSAERQQEQQSRSESASQKQIGILNNIMESLRSQLKTAEVEITELKEVKRKAEIEIKELHELNAHNEMQEEAHDKTSPGITDEFEMKIAELPSMRYFGFVNSDEFSLSGDAPAAFRQFSEKVKITRPELYEALISPEKSKEKSVMPTELAVATNNNTKKSKKKKKKNKGRQGSGAEPNIHEPPAKVTETLDEAEDEAQKLSPPQWNAAQHLQKQVNDLEKQMEEKVATIESLCSKLKDQATLNEEIETLRDDLVLQGEGHVEARDALKAARNEKSVLKERIAGLEIELTDLRAHSATSSAESENAHRDLLSELTELKVKSGAFQRDLAAAEKLAAARFKDITELRELLSKAQAELRSLRAEVEELKPAREDLNNKIGELRRLESRHEDLKADMKSLNWKIGEKDSAIKELRQSLTDASTTKMKVEEDLRTARSDLQNAEALRVAAMSSQKQTLEELSKTRADHNASLSSIRELEDAISKQVKEVQNLKDEVGLKTSLHESTQAIMAGLREQVLELSTQAREASSRADSLEEELAEAQRMLSERSREGETMRRLLADAEGRTATKIREMKQRMETAIEERDRVEDEASTSNRRMAREIEDLRNKTREATRSLKVVEEEKEELERSQKTLKHRRDELEAIQNKSLAEVGEAQAAVQQLREALDQREREGMELERQKMDIKRSLEDVQERVERLQKANKALTDELKGSHQQRKGSIRPPTGFEPEVKSSRSSLDSTGPNARNNSVIGSPAPNIRDRLPAGRSSTPAGANASPVDYVYLKNVLLQFLEQKDKGHQKQLIPVLGMLLNFDRKDEQKWMAAITAK</sequence>
<keyword evidence="5" id="KW-0472">Membrane</keyword>
<gene>
    <name evidence="9" type="ORF">GJ744_006385</name>
</gene>
<feature type="region of interest" description="Disordered" evidence="7">
    <location>
        <begin position="217"/>
        <end position="312"/>
    </location>
</feature>
<dbReference type="SMART" id="SM00755">
    <property type="entry name" value="Grip"/>
    <property type="match status" value="1"/>
</dbReference>
<feature type="compositionally biased region" description="Basic and acidic residues" evidence="7">
    <location>
        <begin position="90"/>
        <end position="102"/>
    </location>
</feature>
<feature type="coiled-coil region" evidence="6">
    <location>
        <begin position="818"/>
        <end position="918"/>
    </location>
</feature>
<keyword evidence="3" id="KW-0963">Cytoplasm</keyword>
<evidence type="ECO:0000256" key="1">
    <source>
        <dbReference type="ARBA" id="ARBA00004184"/>
    </source>
</evidence>
<dbReference type="EMBL" id="JAACFV010000029">
    <property type="protein sequence ID" value="KAF7510539.1"/>
    <property type="molecule type" value="Genomic_DNA"/>
</dbReference>
<feature type="compositionally biased region" description="Polar residues" evidence="7">
    <location>
        <begin position="1203"/>
        <end position="1220"/>
    </location>
</feature>